<gene>
    <name evidence="1" type="ORF">Vau01_049080</name>
</gene>
<dbReference type="RefSeq" id="WP_203996698.1">
    <property type="nucleotide sequence ID" value="NZ_BOPG01000031.1"/>
</dbReference>
<proteinExistence type="predicted"/>
<reference evidence="1" key="1">
    <citation type="submission" date="2021-01" db="EMBL/GenBank/DDBJ databases">
        <title>Whole genome shotgun sequence of Virgisporangium aurantiacum NBRC 16421.</title>
        <authorList>
            <person name="Komaki H."/>
            <person name="Tamura T."/>
        </authorList>
    </citation>
    <scope>NUCLEOTIDE SEQUENCE</scope>
    <source>
        <strain evidence="1">NBRC 16421</strain>
    </source>
</reference>
<sequence length="166" mass="18053">MTSFGTGMLHMIADAELAEGPAEPAVAWLAEFAALGLTRRFRETVGDRVVEFTYYSGEVAVRWLDDAEAAPILAHGGGFGDALRDWPSALDDELHVPNCTAGGAGNVEAGDSWADGMYFVPIEATLAALRKRLADDEELADREFLETEVLAGLEFCREHDLIFVVY</sequence>
<name>A0A8J3Z5P7_9ACTN</name>
<dbReference type="AlphaFoldDB" id="A0A8J3Z5P7"/>
<dbReference type="Proteomes" id="UP000612585">
    <property type="component" value="Unassembled WGS sequence"/>
</dbReference>
<protein>
    <submittedName>
        <fullName evidence="1">Uncharacterized protein</fullName>
    </submittedName>
</protein>
<accession>A0A8J3Z5P7</accession>
<comment type="caution">
    <text evidence="1">The sequence shown here is derived from an EMBL/GenBank/DDBJ whole genome shotgun (WGS) entry which is preliminary data.</text>
</comment>
<dbReference type="EMBL" id="BOPG01000031">
    <property type="protein sequence ID" value="GIJ57392.1"/>
    <property type="molecule type" value="Genomic_DNA"/>
</dbReference>
<evidence type="ECO:0000313" key="2">
    <source>
        <dbReference type="Proteomes" id="UP000612585"/>
    </source>
</evidence>
<keyword evidence="2" id="KW-1185">Reference proteome</keyword>
<evidence type="ECO:0000313" key="1">
    <source>
        <dbReference type="EMBL" id="GIJ57392.1"/>
    </source>
</evidence>
<organism evidence="1 2">
    <name type="scientific">Virgisporangium aurantiacum</name>
    <dbReference type="NCBI Taxonomy" id="175570"/>
    <lineage>
        <taxon>Bacteria</taxon>
        <taxon>Bacillati</taxon>
        <taxon>Actinomycetota</taxon>
        <taxon>Actinomycetes</taxon>
        <taxon>Micromonosporales</taxon>
        <taxon>Micromonosporaceae</taxon>
        <taxon>Virgisporangium</taxon>
    </lineage>
</organism>